<dbReference type="PROSITE" id="PS51677">
    <property type="entry name" value="NODB"/>
    <property type="match status" value="1"/>
</dbReference>
<gene>
    <name evidence="3" type="ORF">GCM10010218_35830</name>
</gene>
<accession>A0A919B5F3</accession>
<keyword evidence="4" id="KW-1185">Reference proteome</keyword>
<dbReference type="Pfam" id="PF01522">
    <property type="entry name" value="Polysacc_deac_1"/>
    <property type="match status" value="1"/>
</dbReference>
<dbReference type="EMBL" id="BNBD01000006">
    <property type="protein sequence ID" value="GHF51119.1"/>
    <property type="molecule type" value="Genomic_DNA"/>
</dbReference>
<protein>
    <recommendedName>
        <fullName evidence="2">NodB homology domain-containing protein</fullName>
    </recommendedName>
</protein>
<dbReference type="GO" id="GO:0016810">
    <property type="term" value="F:hydrolase activity, acting on carbon-nitrogen (but not peptide) bonds"/>
    <property type="evidence" value="ECO:0007669"/>
    <property type="project" value="InterPro"/>
</dbReference>
<dbReference type="GO" id="GO:0005975">
    <property type="term" value="P:carbohydrate metabolic process"/>
    <property type="evidence" value="ECO:0007669"/>
    <property type="project" value="InterPro"/>
</dbReference>
<organism evidence="3 4">
    <name type="scientific">Streptomyces mashuensis</name>
    <dbReference type="NCBI Taxonomy" id="33904"/>
    <lineage>
        <taxon>Bacteria</taxon>
        <taxon>Bacillati</taxon>
        <taxon>Actinomycetota</taxon>
        <taxon>Actinomycetes</taxon>
        <taxon>Kitasatosporales</taxon>
        <taxon>Streptomycetaceae</taxon>
        <taxon>Streptomyces</taxon>
    </lineage>
</organism>
<comment type="caution">
    <text evidence="3">The sequence shown here is derived from an EMBL/GenBank/DDBJ whole genome shotgun (WGS) entry which is preliminary data.</text>
</comment>
<reference evidence="3" key="2">
    <citation type="submission" date="2020-09" db="EMBL/GenBank/DDBJ databases">
        <authorList>
            <person name="Sun Q."/>
            <person name="Ohkuma M."/>
        </authorList>
    </citation>
    <scope>NUCLEOTIDE SEQUENCE</scope>
    <source>
        <strain evidence="3">JCM 4059</strain>
    </source>
</reference>
<feature type="region of interest" description="Disordered" evidence="1">
    <location>
        <begin position="35"/>
        <end position="84"/>
    </location>
</feature>
<dbReference type="SUPFAM" id="SSF88713">
    <property type="entry name" value="Glycoside hydrolase/deacetylase"/>
    <property type="match status" value="1"/>
</dbReference>
<feature type="compositionally biased region" description="Low complexity" evidence="1">
    <location>
        <begin position="54"/>
        <end position="78"/>
    </location>
</feature>
<dbReference type="PANTHER" id="PTHR10587:SF137">
    <property type="entry name" value="4-DEOXY-4-FORMAMIDO-L-ARABINOSE-PHOSPHOUNDECAPRENOL DEFORMYLASE ARND-RELATED"/>
    <property type="match status" value="1"/>
</dbReference>
<evidence type="ECO:0000256" key="1">
    <source>
        <dbReference type="SAM" id="MobiDB-lite"/>
    </source>
</evidence>
<dbReference type="AlphaFoldDB" id="A0A919B5F3"/>
<reference evidence="3" key="1">
    <citation type="journal article" date="2014" name="Int. J. Syst. Evol. Microbiol.">
        <title>Complete genome sequence of Corynebacterium casei LMG S-19264T (=DSM 44701T), isolated from a smear-ripened cheese.</title>
        <authorList>
            <consortium name="US DOE Joint Genome Institute (JGI-PGF)"/>
            <person name="Walter F."/>
            <person name="Albersmeier A."/>
            <person name="Kalinowski J."/>
            <person name="Ruckert C."/>
        </authorList>
    </citation>
    <scope>NUCLEOTIDE SEQUENCE</scope>
    <source>
        <strain evidence="3">JCM 4059</strain>
    </source>
</reference>
<proteinExistence type="predicted"/>
<dbReference type="Gene3D" id="3.20.20.370">
    <property type="entry name" value="Glycoside hydrolase/deacetylase"/>
    <property type="match status" value="1"/>
</dbReference>
<evidence type="ECO:0000259" key="2">
    <source>
        <dbReference type="PROSITE" id="PS51677"/>
    </source>
</evidence>
<dbReference type="PANTHER" id="PTHR10587">
    <property type="entry name" value="GLYCOSYL TRANSFERASE-RELATED"/>
    <property type="match status" value="1"/>
</dbReference>
<dbReference type="Proteomes" id="UP000638313">
    <property type="component" value="Unassembled WGS sequence"/>
</dbReference>
<dbReference type="RefSeq" id="WP_190130600.1">
    <property type="nucleotide sequence ID" value="NZ_BNBD01000006.1"/>
</dbReference>
<dbReference type="CDD" id="cd10917">
    <property type="entry name" value="CE4_NodB_like_6s_7s"/>
    <property type="match status" value="1"/>
</dbReference>
<dbReference type="InterPro" id="IPR050248">
    <property type="entry name" value="Polysacc_deacetylase_ArnD"/>
</dbReference>
<dbReference type="InterPro" id="IPR002509">
    <property type="entry name" value="NODB_dom"/>
</dbReference>
<evidence type="ECO:0000313" key="4">
    <source>
        <dbReference type="Proteomes" id="UP000638313"/>
    </source>
</evidence>
<evidence type="ECO:0000313" key="3">
    <source>
        <dbReference type="EMBL" id="GHF51119.1"/>
    </source>
</evidence>
<dbReference type="InterPro" id="IPR011330">
    <property type="entry name" value="Glyco_hydro/deAcase_b/a-brl"/>
</dbReference>
<name>A0A919B5F3_9ACTN</name>
<feature type="domain" description="NodB homology" evidence="2">
    <location>
        <begin position="89"/>
        <end position="272"/>
    </location>
</feature>
<sequence length="276" mass="29129">MARLTAGRRHVVIAAGGVLALAGVVSGTVAVATEGSDNPREISSRGPAQDPKGKPSGTPSGTAPGTTPAATPSAPVSPEISHETEAGGRTVALTIDDGPHPTWTPRTLAVLRAAGVKATFCMIGPQAKAYPDLVKKVVADGHRLCDHSVDHNTAMDKRSEDYQKQQVLDAKTMIEQAAPAHTPIPYYRAPGGAFTPYSRQLAAANGMRPLGWDVDTRDWQRPGVDRIVETVKREVANGPVILFHDGGGDRSQSVEALARCIAWLKQQGYGFSFPKG</sequence>